<dbReference type="Pfam" id="PF12740">
    <property type="entry name" value="PETase"/>
    <property type="match status" value="1"/>
</dbReference>
<dbReference type="SUPFAM" id="SSF53474">
    <property type="entry name" value="alpha/beta-Hydrolases"/>
    <property type="match status" value="1"/>
</dbReference>
<gene>
    <name evidence="3" type="ORF">ACFQ03_03150</name>
</gene>
<feature type="transmembrane region" description="Helical" evidence="1">
    <location>
        <begin position="56"/>
        <end position="83"/>
    </location>
</feature>
<feature type="transmembrane region" description="Helical" evidence="1">
    <location>
        <begin position="90"/>
        <end position="109"/>
    </location>
</feature>
<feature type="domain" description="PET hydrolase/cutinase-like" evidence="2">
    <location>
        <begin position="259"/>
        <end position="382"/>
    </location>
</feature>
<keyword evidence="4" id="KW-1185">Reference proteome</keyword>
<reference evidence="4" key="1">
    <citation type="journal article" date="2019" name="Int. J. Syst. Evol. Microbiol.">
        <title>The Global Catalogue of Microorganisms (GCM) 10K type strain sequencing project: providing services to taxonomists for standard genome sequencing and annotation.</title>
        <authorList>
            <consortium name="The Broad Institute Genomics Platform"/>
            <consortium name="The Broad Institute Genome Sequencing Center for Infectious Disease"/>
            <person name="Wu L."/>
            <person name="Ma J."/>
        </authorList>
    </citation>
    <scope>NUCLEOTIDE SEQUENCE [LARGE SCALE GENOMIC DNA]</scope>
    <source>
        <strain evidence="4">CCUG 57263</strain>
    </source>
</reference>
<feature type="transmembrane region" description="Helical" evidence="1">
    <location>
        <begin position="147"/>
        <end position="169"/>
    </location>
</feature>
<accession>A0ABW3D610</accession>
<proteinExistence type="predicted"/>
<dbReference type="InterPro" id="IPR029058">
    <property type="entry name" value="AB_hydrolase_fold"/>
</dbReference>
<keyword evidence="1" id="KW-0812">Transmembrane</keyword>
<protein>
    <submittedName>
        <fullName evidence="3">MFS transporter</fullName>
    </submittedName>
</protein>
<evidence type="ECO:0000313" key="3">
    <source>
        <dbReference type="EMBL" id="MFD0868134.1"/>
    </source>
</evidence>
<dbReference type="Gene3D" id="3.40.50.1820">
    <property type="entry name" value="alpha/beta hydrolase"/>
    <property type="match status" value="1"/>
</dbReference>
<keyword evidence="1" id="KW-1133">Transmembrane helix</keyword>
<sequence length="750" mass="85544">MPENKTSKVKFLYRMNMFKHWAQLSTGWKGAAIGLGTVSLLLYIVQGYYMIGTRGIVDYMIGSVVFLFTMILLSGFITLFIYWTKKIPSLYMWIALACFFLVFICFIGPLKLMFIVTLSIMVSFSIMGMTIWCMLKGQYRQSSKISKIMTIVLSFCSLAYILIGGYWLFHNGDNELPMLYKLKTMKAMEQYSLPLANPSELGDYHVKTLSYGGANSYRKEFNAEHSLITKPVDGSSFVENWSSIRTKTFGFGPDQMPLNGTVWYPDGKGTFPLIIAVHGNHLATDYSDSGYAYLGNLLASKGYIFVSIDENFLNTSPYDDLFMLKVLKNENPARGWLILEHLKVWKKWNHTKDHPFFNKVDMNRISLIGHSRGGEAVAIAALYNQLPSYPENGTIKFDYHFGIRSIISIAGTDSQYKPAGQLTHLKDISYLAIQGSHDMDVSSFDSVNQYERIDFTENSPHFKSTIYVYGANHGQFNTKWGKYDGIGFGNRLYNTAKILPQEEQLQIGKVLVSSFLEATLKQKTEYRRIFQDIGYAKDWLPDTMYISDYWDGNTVMVANFDEDIDFSTTTLKGGRLTGKALKAWIEEKVKMKYVDGLHRAVRLDWDRATTNKVPNYGVLLSDIEIDTKGSDYIVFSMADREEKKLDAKKPLLDLSVQVEDRSGNIASLPLSSVTFLLPMLEGDIVKWPFTSLLPTKEPIFQNFAFQLEEFKKVNKQFEPENMTKIKFVFDKSDKGSIYLTNIGIRKEFSD</sequence>
<evidence type="ECO:0000313" key="4">
    <source>
        <dbReference type="Proteomes" id="UP001597120"/>
    </source>
</evidence>
<keyword evidence="1" id="KW-0472">Membrane</keyword>
<dbReference type="RefSeq" id="WP_379285996.1">
    <property type="nucleotide sequence ID" value="NZ_JBHTIU010000009.1"/>
</dbReference>
<evidence type="ECO:0000256" key="1">
    <source>
        <dbReference type="SAM" id="Phobius"/>
    </source>
</evidence>
<dbReference type="EMBL" id="JBHTIU010000009">
    <property type="protein sequence ID" value="MFD0868134.1"/>
    <property type="molecule type" value="Genomic_DNA"/>
</dbReference>
<dbReference type="Proteomes" id="UP001597120">
    <property type="component" value="Unassembled WGS sequence"/>
</dbReference>
<feature type="transmembrane region" description="Helical" evidence="1">
    <location>
        <begin position="115"/>
        <end position="135"/>
    </location>
</feature>
<evidence type="ECO:0000259" key="2">
    <source>
        <dbReference type="Pfam" id="PF12740"/>
    </source>
</evidence>
<name>A0ABW3D610_9BACL</name>
<dbReference type="InterPro" id="IPR041127">
    <property type="entry name" value="PET_hydrolase/cutinase-like"/>
</dbReference>
<comment type="caution">
    <text evidence="3">The sequence shown here is derived from an EMBL/GenBank/DDBJ whole genome shotgun (WGS) entry which is preliminary data.</text>
</comment>
<feature type="transmembrane region" description="Helical" evidence="1">
    <location>
        <begin position="21"/>
        <end position="44"/>
    </location>
</feature>
<organism evidence="3 4">
    <name type="scientific">Paenibacillus residui</name>
    <dbReference type="NCBI Taxonomy" id="629724"/>
    <lineage>
        <taxon>Bacteria</taxon>
        <taxon>Bacillati</taxon>
        <taxon>Bacillota</taxon>
        <taxon>Bacilli</taxon>
        <taxon>Bacillales</taxon>
        <taxon>Paenibacillaceae</taxon>
        <taxon>Paenibacillus</taxon>
    </lineage>
</organism>